<evidence type="ECO:0000313" key="4">
    <source>
        <dbReference type="EMBL" id="RZN67955.1"/>
    </source>
</evidence>
<evidence type="ECO:0000259" key="3">
    <source>
        <dbReference type="PROSITE" id="PS51186"/>
    </source>
</evidence>
<keyword evidence="2" id="KW-0012">Acyltransferase</keyword>
<proteinExistence type="predicted"/>
<dbReference type="Gene3D" id="3.40.630.30">
    <property type="match status" value="1"/>
</dbReference>
<dbReference type="AlphaFoldDB" id="A0A520KVF4"/>
<dbReference type="InterPro" id="IPR016181">
    <property type="entry name" value="Acyl_CoA_acyltransferase"/>
</dbReference>
<dbReference type="SUPFAM" id="SSF55729">
    <property type="entry name" value="Acyl-CoA N-acyltransferases (Nat)"/>
    <property type="match status" value="1"/>
</dbReference>
<dbReference type="GO" id="GO:0004596">
    <property type="term" value="F:protein-N-terminal amino-acid acetyltransferase activity"/>
    <property type="evidence" value="ECO:0007669"/>
    <property type="project" value="InterPro"/>
</dbReference>
<evidence type="ECO:0000256" key="1">
    <source>
        <dbReference type="ARBA" id="ARBA00022679"/>
    </source>
</evidence>
<keyword evidence="1 4" id="KW-0808">Transferase</keyword>
<name>A0A520KVF4_9EURY</name>
<comment type="caution">
    <text evidence="4">The sequence shown here is derived from an EMBL/GenBank/DDBJ whole genome shotgun (WGS) entry which is preliminary data.</text>
</comment>
<dbReference type="PANTHER" id="PTHR23091">
    <property type="entry name" value="N-TERMINAL ACETYLTRANSFERASE"/>
    <property type="match status" value="1"/>
</dbReference>
<dbReference type="PANTHER" id="PTHR23091:SF4">
    <property type="entry name" value="N-TERMINAL AMINO-ACID N(ALPHA)-ACETYLTRANSFERASE NATA"/>
    <property type="match status" value="1"/>
</dbReference>
<dbReference type="Pfam" id="PF00583">
    <property type="entry name" value="Acetyltransf_1"/>
    <property type="match status" value="1"/>
</dbReference>
<dbReference type="Proteomes" id="UP000320766">
    <property type="component" value="Unassembled WGS sequence"/>
</dbReference>
<dbReference type="PROSITE" id="PS51186">
    <property type="entry name" value="GNAT"/>
    <property type="match status" value="1"/>
</dbReference>
<gene>
    <name evidence="4" type="primary">rimI</name>
    <name evidence="4" type="ORF">EF807_06750</name>
</gene>
<organism evidence="4 5">
    <name type="scientific">Candidatus Methanolliviera hydrocarbonicum</name>
    <dbReference type="NCBI Taxonomy" id="2491085"/>
    <lineage>
        <taxon>Archaea</taxon>
        <taxon>Methanobacteriati</taxon>
        <taxon>Methanobacteriota</taxon>
        <taxon>Candidatus Methanoliparia</taxon>
        <taxon>Candidatus Methanoliparales</taxon>
        <taxon>Candidatus Methanollivieraceae</taxon>
        <taxon>Candidatus Methanolliviera</taxon>
    </lineage>
</organism>
<reference evidence="4 5" key="1">
    <citation type="journal article" date="2019" name="Nat. Microbiol.">
        <title>Wide diversity of methane and short-chain alkane metabolisms in uncultured archaea.</title>
        <authorList>
            <person name="Borrel G."/>
            <person name="Adam P.S."/>
            <person name="McKay L.J."/>
            <person name="Chen L.X."/>
            <person name="Sierra-Garcia I.N."/>
            <person name="Sieber C.M."/>
            <person name="Letourneur Q."/>
            <person name="Ghozlane A."/>
            <person name="Andersen G.L."/>
            <person name="Li W.J."/>
            <person name="Hallam S.J."/>
            <person name="Muyzer G."/>
            <person name="de Oliveira V.M."/>
            <person name="Inskeep W.P."/>
            <person name="Banfield J.F."/>
            <person name="Gribaldo S."/>
        </authorList>
    </citation>
    <scope>NUCLEOTIDE SEQUENCE [LARGE SCALE GENOMIC DNA]</scope>
    <source>
        <strain evidence="4">NM1b</strain>
    </source>
</reference>
<dbReference type="InterPro" id="IPR006464">
    <property type="entry name" value="AcTrfase_RimI/Ard1"/>
</dbReference>
<dbReference type="GO" id="GO:0031415">
    <property type="term" value="C:NatA complex"/>
    <property type="evidence" value="ECO:0007669"/>
    <property type="project" value="InterPro"/>
</dbReference>
<evidence type="ECO:0000313" key="5">
    <source>
        <dbReference type="Proteomes" id="UP000320766"/>
    </source>
</evidence>
<sequence>MLLIDELIIIRQFCPSDFPQVIEIEREVFDEDNTLFYMELYEFFPDSFYVACENQRFSRRKIGDFAASTRDGVMGFVLGLVTIEDEGRIFSLAVKEKYRRLGIGRSLLEKIMSVLEEKGVKRIRLEVKEDNIIAQMLYKRMGFVEKRIVPAYYKDGSDAILMMKRLGGYL</sequence>
<dbReference type="CDD" id="cd04301">
    <property type="entry name" value="NAT_SF"/>
    <property type="match status" value="1"/>
</dbReference>
<accession>A0A520KVF4</accession>
<dbReference type="EMBL" id="RXIL01000120">
    <property type="protein sequence ID" value="RZN67955.1"/>
    <property type="molecule type" value="Genomic_DNA"/>
</dbReference>
<feature type="domain" description="N-acetyltransferase" evidence="3">
    <location>
        <begin position="8"/>
        <end position="167"/>
    </location>
</feature>
<dbReference type="NCBIfam" id="TIGR01575">
    <property type="entry name" value="rimI"/>
    <property type="match status" value="1"/>
</dbReference>
<dbReference type="InterPro" id="IPR045047">
    <property type="entry name" value="Ard1-like"/>
</dbReference>
<evidence type="ECO:0000256" key="2">
    <source>
        <dbReference type="ARBA" id="ARBA00023315"/>
    </source>
</evidence>
<dbReference type="InterPro" id="IPR000182">
    <property type="entry name" value="GNAT_dom"/>
</dbReference>
<protein>
    <submittedName>
        <fullName evidence="4">Ribosomal-protein-alanine N-acetyltransferase</fullName>
    </submittedName>
</protein>